<dbReference type="OrthoDB" id="7961571at2"/>
<dbReference type="RefSeq" id="WP_129611470.1">
    <property type="nucleotide sequence ID" value="NZ_UWOC01000203.1"/>
</dbReference>
<organism evidence="2 3">
    <name type="scientific">Rhodoplanes serenus</name>
    <dbReference type="NCBI Taxonomy" id="200615"/>
    <lineage>
        <taxon>Bacteria</taxon>
        <taxon>Pseudomonadati</taxon>
        <taxon>Pseudomonadota</taxon>
        <taxon>Alphaproteobacteria</taxon>
        <taxon>Hyphomicrobiales</taxon>
        <taxon>Nitrobacteraceae</taxon>
        <taxon>Rhodoplanes</taxon>
    </lineage>
</organism>
<dbReference type="AlphaFoldDB" id="A0A447D156"/>
<evidence type="ECO:0000313" key="2">
    <source>
        <dbReference type="EMBL" id="VCU11195.1"/>
    </source>
</evidence>
<protein>
    <submittedName>
        <fullName evidence="2">Uncharacterized protein</fullName>
    </submittedName>
</protein>
<accession>A0A447D156</accession>
<feature type="chain" id="PRO_5019213694" evidence="1">
    <location>
        <begin position="28"/>
        <end position="85"/>
    </location>
</feature>
<proteinExistence type="predicted"/>
<reference evidence="3" key="1">
    <citation type="submission" date="2018-10" db="EMBL/GenBank/DDBJ databases">
        <authorList>
            <person name="Peiro R."/>
            <person name="Begona"/>
            <person name="Cbmso G."/>
            <person name="Lopez M."/>
            <person name="Gonzalez S."/>
            <person name="Sacristan E."/>
            <person name="Castillo E."/>
        </authorList>
    </citation>
    <scope>NUCLEOTIDE SEQUENCE [LARGE SCALE GENOMIC DNA]</scope>
</reference>
<sequence>MRGIKVVGAALLALGLLVAADSGTALAQSGLRADEPARRAARAPTRIQVTPTRRLYRECVDWLAVERRPSGDVITPQMRCRWAYR</sequence>
<keyword evidence="3" id="KW-1185">Reference proteome</keyword>
<dbReference type="Proteomes" id="UP000289200">
    <property type="component" value="Unassembled WGS sequence"/>
</dbReference>
<dbReference type="EMBL" id="UWOC01000203">
    <property type="protein sequence ID" value="VCU11195.1"/>
    <property type="molecule type" value="Genomic_DNA"/>
</dbReference>
<comment type="caution">
    <text evidence="2">The sequence shown here is derived from an EMBL/GenBank/DDBJ whole genome shotgun (WGS) entry which is preliminary data.</text>
</comment>
<name>A0A447D156_9BRAD</name>
<gene>
    <name evidence="2" type="ORF">RHODGE_RHODGE_04726</name>
</gene>
<keyword evidence="1" id="KW-0732">Signal</keyword>
<feature type="signal peptide" evidence="1">
    <location>
        <begin position="1"/>
        <end position="27"/>
    </location>
</feature>
<evidence type="ECO:0000313" key="3">
    <source>
        <dbReference type="Proteomes" id="UP000289200"/>
    </source>
</evidence>
<evidence type="ECO:0000256" key="1">
    <source>
        <dbReference type="SAM" id="SignalP"/>
    </source>
</evidence>